<dbReference type="AlphaFoldDB" id="A0A9Q0E6U9"/>
<dbReference type="Proteomes" id="UP001148018">
    <property type="component" value="Unassembled WGS sequence"/>
</dbReference>
<reference evidence="1" key="1">
    <citation type="submission" date="2022-07" db="EMBL/GenBank/DDBJ databases">
        <title>Chromosome-level genome of Muraenolepis orangiensis.</title>
        <authorList>
            <person name="Kim J."/>
        </authorList>
    </citation>
    <scope>NUCLEOTIDE SEQUENCE</scope>
    <source>
        <strain evidence="1">KU_S4_2022</strain>
        <tissue evidence="1">Muscle</tissue>
    </source>
</reference>
<accession>A0A9Q0E6U9</accession>
<dbReference type="EMBL" id="JANIIK010000048">
    <property type="protein sequence ID" value="KAJ3599930.1"/>
    <property type="molecule type" value="Genomic_DNA"/>
</dbReference>
<proteinExistence type="predicted"/>
<dbReference type="PANTHER" id="PTHR47018">
    <property type="entry name" value="CXC DOMAIN-CONTAINING PROTEIN-RELATED"/>
    <property type="match status" value="1"/>
</dbReference>
<dbReference type="OrthoDB" id="6149742at2759"/>
<comment type="caution">
    <text evidence="1">The sequence shown here is derived from an EMBL/GenBank/DDBJ whole genome shotgun (WGS) entry which is preliminary data.</text>
</comment>
<sequence length="72" mass="8628">MITKSPTIDYWDTILNMEILKLIFVRVTTNYAQWIPVHIRDMESLPTSIHKEFEEHGHWVVPKTTNRFSSKR</sequence>
<protein>
    <submittedName>
        <fullName evidence="1">Uncharacterized protein</fullName>
    </submittedName>
</protein>
<organism evidence="1 2">
    <name type="scientific">Muraenolepis orangiensis</name>
    <name type="common">Patagonian moray cod</name>
    <dbReference type="NCBI Taxonomy" id="630683"/>
    <lineage>
        <taxon>Eukaryota</taxon>
        <taxon>Metazoa</taxon>
        <taxon>Chordata</taxon>
        <taxon>Craniata</taxon>
        <taxon>Vertebrata</taxon>
        <taxon>Euteleostomi</taxon>
        <taxon>Actinopterygii</taxon>
        <taxon>Neopterygii</taxon>
        <taxon>Teleostei</taxon>
        <taxon>Neoteleostei</taxon>
        <taxon>Acanthomorphata</taxon>
        <taxon>Zeiogadaria</taxon>
        <taxon>Gadariae</taxon>
        <taxon>Gadiformes</taxon>
        <taxon>Muraenolepidoidei</taxon>
        <taxon>Muraenolepididae</taxon>
        <taxon>Muraenolepis</taxon>
    </lineage>
</organism>
<keyword evidence="2" id="KW-1185">Reference proteome</keyword>
<gene>
    <name evidence="1" type="ORF">NHX12_033884</name>
</gene>
<dbReference type="PANTHER" id="PTHR47018:SF2">
    <property type="entry name" value="TESMIN_TSO1-LIKE CXC DOMAIN-CONTAINING PROTEIN"/>
    <property type="match status" value="1"/>
</dbReference>
<evidence type="ECO:0000313" key="1">
    <source>
        <dbReference type="EMBL" id="KAJ3599930.1"/>
    </source>
</evidence>
<name>A0A9Q0E6U9_9TELE</name>
<evidence type="ECO:0000313" key="2">
    <source>
        <dbReference type="Proteomes" id="UP001148018"/>
    </source>
</evidence>